<reference evidence="1 2" key="1">
    <citation type="submission" date="2015-05" db="EMBL/GenBank/DDBJ databases">
        <title>Evolution of Trichinella species and genotypes.</title>
        <authorList>
            <person name="Korhonen P.K."/>
            <person name="Edoardo P."/>
            <person name="Giuseppe L.R."/>
            <person name="Gasser R.B."/>
        </authorList>
    </citation>
    <scope>NUCLEOTIDE SEQUENCE [LARGE SCALE GENOMIC DNA]</scope>
    <source>
        <strain evidence="1">ISS10</strain>
    </source>
</reference>
<name>A0A0V1L5S4_9BILA</name>
<dbReference type="OrthoDB" id="10419958at2759"/>
<accession>A0A0V1L5S4</accession>
<organism evidence="1 2">
    <name type="scientific">Trichinella nativa</name>
    <dbReference type="NCBI Taxonomy" id="6335"/>
    <lineage>
        <taxon>Eukaryota</taxon>
        <taxon>Metazoa</taxon>
        <taxon>Ecdysozoa</taxon>
        <taxon>Nematoda</taxon>
        <taxon>Enoplea</taxon>
        <taxon>Dorylaimia</taxon>
        <taxon>Trichinellida</taxon>
        <taxon>Trichinellidae</taxon>
        <taxon>Trichinella</taxon>
    </lineage>
</organism>
<evidence type="ECO:0000313" key="1">
    <source>
        <dbReference type="EMBL" id="KRZ54916.1"/>
    </source>
</evidence>
<evidence type="ECO:0000313" key="2">
    <source>
        <dbReference type="Proteomes" id="UP000054721"/>
    </source>
</evidence>
<proteinExistence type="predicted"/>
<sequence length="95" mass="10960">MHIVDKLDELNKTTSQAKEATSKKKHSISAFQTCKIDCNLISNLFSSLPTFFTKNYPSIILWKLTENLCKAVEIAIAYHSQVVIEHHRDSKKFYE</sequence>
<gene>
    <name evidence="1" type="ORF">T02_20</name>
</gene>
<dbReference type="AlphaFoldDB" id="A0A0V1L5S4"/>
<dbReference type="EMBL" id="JYDW01000127">
    <property type="protein sequence ID" value="KRZ54916.1"/>
    <property type="molecule type" value="Genomic_DNA"/>
</dbReference>
<comment type="caution">
    <text evidence="1">The sequence shown here is derived from an EMBL/GenBank/DDBJ whole genome shotgun (WGS) entry which is preliminary data.</text>
</comment>
<dbReference type="Proteomes" id="UP000054721">
    <property type="component" value="Unassembled WGS sequence"/>
</dbReference>
<keyword evidence="2" id="KW-1185">Reference proteome</keyword>
<protein>
    <submittedName>
        <fullName evidence="1">Uncharacterized protein</fullName>
    </submittedName>
</protein>